<organism evidence="2 3">
    <name type="scientific">Polaribacter butkevichii</name>
    <dbReference type="NCBI Taxonomy" id="218490"/>
    <lineage>
        <taxon>Bacteria</taxon>
        <taxon>Pseudomonadati</taxon>
        <taxon>Bacteroidota</taxon>
        <taxon>Flavobacteriia</taxon>
        <taxon>Flavobacteriales</taxon>
        <taxon>Flavobacteriaceae</taxon>
    </lineage>
</organism>
<keyword evidence="3" id="KW-1185">Reference proteome</keyword>
<accession>A0A2P6CE08</accession>
<name>A0A2P6CE08_9FLAO</name>
<evidence type="ECO:0000313" key="2">
    <source>
        <dbReference type="EMBL" id="PQJ73137.1"/>
    </source>
</evidence>
<gene>
    <name evidence="2" type="ORF">BTO14_07650</name>
</gene>
<evidence type="ECO:0000256" key="1">
    <source>
        <dbReference type="PROSITE-ProRule" id="PRU00339"/>
    </source>
</evidence>
<sequence>MSNAFKNKEFEKVIKLGKQIVESEPNDFDGLLGIGKAYNILNEFKNAIPYLEKAVNCSENDWQFAWSNIELMESNFAIGNIEKAKEFYKKSLEYKGTKNSNKKLKGLALLFGFDKVYENWKTLETDNITFHFQNGTSIIDKENYIKERENAFLNINILFSSYLPKKIDFFVWKSNEEAVKTLNKSLGFTNPKYCISHNRDNQTKGHEIAHNISFWIEKTNIRNRLINEGIGVYFDQTGTDRLKKAKKVLENKRIDIKELWINGNNYSEKIFYPVAGAFVENLVLINQKKFIELCKNQTYENAELIYGKELKEIISEFNKKLNK</sequence>
<proteinExistence type="predicted"/>
<dbReference type="PROSITE" id="PS50005">
    <property type="entry name" value="TPR"/>
    <property type="match status" value="1"/>
</dbReference>
<dbReference type="Proteomes" id="UP000247345">
    <property type="component" value="Unassembled WGS sequence"/>
</dbReference>
<dbReference type="AlphaFoldDB" id="A0A2P6CE08"/>
<dbReference type="RefSeq" id="WP_105048804.1">
    <property type="nucleotide sequence ID" value="NZ_CP150661.1"/>
</dbReference>
<dbReference type="SMART" id="SM00028">
    <property type="entry name" value="TPR"/>
    <property type="match status" value="2"/>
</dbReference>
<dbReference type="Gene3D" id="1.25.40.10">
    <property type="entry name" value="Tetratricopeptide repeat domain"/>
    <property type="match status" value="1"/>
</dbReference>
<dbReference type="EMBL" id="MSCK01000001">
    <property type="protein sequence ID" value="PQJ73137.1"/>
    <property type="molecule type" value="Genomic_DNA"/>
</dbReference>
<keyword evidence="1" id="KW-0802">TPR repeat</keyword>
<protein>
    <submittedName>
        <fullName evidence="2">Uncharacterized protein</fullName>
    </submittedName>
</protein>
<reference evidence="2 3" key="1">
    <citation type="submission" date="2016-12" db="EMBL/GenBank/DDBJ databases">
        <title>Trade-off between light-utilization and light-protection in marine flavobacteria.</title>
        <authorList>
            <person name="Kumagai Y."/>
            <person name="Yoshizawa S."/>
            <person name="Kogure K."/>
            <person name="Iwasaki W."/>
        </authorList>
    </citation>
    <scope>NUCLEOTIDE SEQUENCE [LARGE SCALE GENOMIC DNA]</scope>
    <source>
        <strain evidence="2 3">KCTC 12100</strain>
    </source>
</reference>
<comment type="caution">
    <text evidence="2">The sequence shown here is derived from an EMBL/GenBank/DDBJ whole genome shotgun (WGS) entry which is preliminary data.</text>
</comment>
<evidence type="ECO:0000313" key="3">
    <source>
        <dbReference type="Proteomes" id="UP000247345"/>
    </source>
</evidence>
<feature type="repeat" description="TPR" evidence="1">
    <location>
        <begin position="28"/>
        <end position="61"/>
    </location>
</feature>
<dbReference type="InterPro" id="IPR019734">
    <property type="entry name" value="TPR_rpt"/>
</dbReference>
<dbReference type="InterPro" id="IPR011990">
    <property type="entry name" value="TPR-like_helical_dom_sf"/>
</dbReference>
<dbReference type="Pfam" id="PF13181">
    <property type="entry name" value="TPR_8"/>
    <property type="match status" value="2"/>
</dbReference>
<dbReference type="SUPFAM" id="SSF48452">
    <property type="entry name" value="TPR-like"/>
    <property type="match status" value="1"/>
</dbReference>